<dbReference type="Proteomes" id="UP000010473">
    <property type="component" value="Chromosome"/>
</dbReference>
<proteinExistence type="predicted"/>
<sequence>MESPLDCTSANFEKVAISRFRSLVKELPETMKVFREPWGCSTVICLDCENCPQWCSYLQENSSFLVQAVIKLGLANSIIFRMGKKTLGWIRIDRD</sequence>
<dbReference type="RefSeq" id="WP_015195536.1">
    <property type="nucleotide sequence ID" value="NC_019748.1"/>
</dbReference>
<dbReference type="eggNOG" id="ENOG5032Z7T">
    <property type="taxonomic scope" value="Bacteria"/>
</dbReference>
<dbReference type="EMBL" id="CP003653">
    <property type="protein sequence ID" value="AFZ37882.1"/>
    <property type="molecule type" value="Genomic_DNA"/>
</dbReference>
<dbReference type="HOGENOM" id="CLU_2356558_0_0_3"/>
<evidence type="ECO:0000313" key="2">
    <source>
        <dbReference type="Proteomes" id="UP000010473"/>
    </source>
</evidence>
<reference evidence="2" key="1">
    <citation type="journal article" date="2013" name="Proc. Natl. Acad. Sci. U.S.A.">
        <title>Improving the coverage of the cyanobacterial phylum using diversity-driven genome sequencing.</title>
        <authorList>
            <person name="Shih P.M."/>
            <person name="Wu D."/>
            <person name="Latifi A."/>
            <person name="Axen S.D."/>
            <person name="Fewer D.P."/>
            <person name="Talla E."/>
            <person name="Calteau A."/>
            <person name="Cai F."/>
            <person name="Tandeau de Marsac N."/>
            <person name="Rippka R."/>
            <person name="Herdman M."/>
            <person name="Sivonen K."/>
            <person name="Coursin T."/>
            <person name="Laurent T."/>
            <person name="Goodwin L."/>
            <person name="Nolan M."/>
            <person name="Davenport K.W."/>
            <person name="Han C.S."/>
            <person name="Rubin E.M."/>
            <person name="Eisen J.A."/>
            <person name="Woyke T."/>
            <person name="Gugger M."/>
            <person name="Kerfeld C.A."/>
        </authorList>
    </citation>
    <scope>NUCLEOTIDE SEQUENCE [LARGE SCALE GENOMIC DNA]</scope>
    <source>
        <strain evidence="2">ATCC 29371 / PCC 7437</strain>
    </source>
</reference>
<dbReference type="AlphaFoldDB" id="K9Y1L6"/>
<name>K9Y1L6_STAC7</name>
<dbReference type="KEGG" id="scs:Sta7437_4414"/>
<gene>
    <name evidence="1" type="ordered locus">Sta7437_4414</name>
</gene>
<accession>K9Y1L6</accession>
<keyword evidence="2" id="KW-1185">Reference proteome</keyword>
<evidence type="ECO:0000313" key="1">
    <source>
        <dbReference type="EMBL" id="AFZ37882.1"/>
    </source>
</evidence>
<organism evidence="1 2">
    <name type="scientific">Stanieria cyanosphaera (strain ATCC 29371 / PCC 7437)</name>
    <dbReference type="NCBI Taxonomy" id="111780"/>
    <lineage>
        <taxon>Bacteria</taxon>
        <taxon>Bacillati</taxon>
        <taxon>Cyanobacteriota</taxon>
        <taxon>Cyanophyceae</taxon>
        <taxon>Pleurocapsales</taxon>
        <taxon>Dermocarpellaceae</taxon>
        <taxon>Stanieria</taxon>
    </lineage>
</organism>
<dbReference type="OrthoDB" id="560605at2"/>
<protein>
    <submittedName>
        <fullName evidence="1">Uncharacterized protein</fullName>
    </submittedName>
</protein>